<proteinExistence type="predicted"/>
<feature type="transmembrane region" description="Helical" evidence="1">
    <location>
        <begin position="29"/>
        <end position="52"/>
    </location>
</feature>
<name>A0A0D0UNN8_CRYGA</name>
<dbReference type="HOGENOM" id="CLU_1266835_0_0_1"/>
<reference evidence="2" key="1">
    <citation type="submission" date="2015-01" db="EMBL/GenBank/DDBJ databases">
        <title>The Genome Sequence of Cryptococcus gattii CA1280.</title>
        <authorList>
            <consortium name="The Broad Institute Genomics Platform"/>
            <person name="Cuomo C."/>
            <person name="Litvintseva A."/>
            <person name="Chen Y."/>
            <person name="Heitman J."/>
            <person name="Sun S."/>
            <person name="Springer D."/>
            <person name="Dromer F."/>
            <person name="Young S."/>
            <person name="Zeng Q."/>
            <person name="Gargeya S."/>
            <person name="Abouelleil A."/>
            <person name="Alvarado L."/>
            <person name="Chapman S.B."/>
            <person name="Gainer-Dewar J."/>
            <person name="Goldberg J."/>
            <person name="Griggs A."/>
            <person name="Gujja S."/>
            <person name="Hansen M."/>
            <person name="Howarth C."/>
            <person name="Imamovic A."/>
            <person name="Larimer J."/>
            <person name="Murphy C."/>
            <person name="Naylor J."/>
            <person name="Pearson M."/>
            <person name="Priest M."/>
            <person name="Roberts A."/>
            <person name="Saif S."/>
            <person name="Shea T."/>
            <person name="Sykes S."/>
            <person name="Wortman J."/>
            <person name="Nusbaum C."/>
            <person name="Birren B."/>
        </authorList>
    </citation>
    <scope>NUCLEOTIDE SEQUENCE [LARGE SCALE GENOMIC DNA]</scope>
    <source>
        <strain evidence="2">CA1280</strain>
    </source>
</reference>
<accession>A0A0D0UNN8</accession>
<keyword evidence="1" id="KW-0812">Transmembrane</keyword>
<dbReference type="AlphaFoldDB" id="A0A0D0UNN8"/>
<protein>
    <submittedName>
        <fullName evidence="2">Unplaced genomic scaffold supercont1.2, whole genome shotgun sequence</fullName>
    </submittedName>
</protein>
<evidence type="ECO:0000313" key="2">
    <source>
        <dbReference type="EMBL" id="KIR49768.1"/>
    </source>
</evidence>
<gene>
    <name evidence="2" type="ORF">I312_00860</name>
</gene>
<sequence>MMYPAHHHISLPYSYYTYTPVGENAGPSLIYTLLILGMVFFMAANIMPVLSPAVDRVWHVADSILKWGFFIIISALLVQMLGLLPGVPHIHITYVHMVIAFFLFAILWNTFLPVSNAQMEENKAFPIKEELTAGKKRENSKKETKKEEEVLPWEDLRAHPSAFLTTRLNKMMLWPFPMGKAVKGGKELWWEKGTHLQLGHFNKARPGKAKKRKSLRRT</sequence>
<organism evidence="2">
    <name type="scientific">Cryptococcus bacillisporus CA1280</name>
    <dbReference type="NCBI Taxonomy" id="1296109"/>
    <lineage>
        <taxon>Eukaryota</taxon>
        <taxon>Fungi</taxon>
        <taxon>Dikarya</taxon>
        <taxon>Basidiomycota</taxon>
        <taxon>Agaricomycotina</taxon>
        <taxon>Tremellomycetes</taxon>
        <taxon>Tremellales</taxon>
        <taxon>Cryptococcaceae</taxon>
        <taxon>Cryptococcus</taxon>
        <taxon>Cryptococcus gattii species complex</taxon>
    </lineage>
</organism>
<dbReference type="OrthoDB" id="2576332at2759"/>
<evidence type="ECO:0000256" key="1">
    <source>
        <dbReference type="SAM" id="Phobius"/>
    </source>
</evidence>
<feature type="transmembrane region" description="Helical" evidence="1">
    <location>
        <begin position="90"/>
        <end position="112"/>
    </location>
</feature>
<keyword evidence="1" id="KW-1133">Transmembrane helix</keyword>
<keyword evidence="1" id="KW-0472">Membrane</keyword>
<dbReference type="EMBL" id="KN847974">
    <property type="protein sequence ID" value="KIR49768.1"/>
    <property type="molecule type" value="Genomic_DNA"/>
</dbReference>
<feature type="transmembrane region" description="Helical" evidence="1">
    <location>
        <begin position="64"/>
        <end position="84"/>
    </location>
</feature>